<feature type="region of interest" description="Disordered" evidence="1">
    <location>
        <begin position="352"/>
        <end position="400"/>
    </location>
</feature>
<dbReference type="AlphaFoldDB" id="G4ZVT9"/>
<evidence type="ECO:0000256" key="2">
    <source>
        <dbReference type="SAM" id="Phobius"/>
    </source>
</evidence>
<feature type="compositionally biased region" description="Basic and acidic residues" evidence="1">
    <location>
        <begin position="70"/>
        <end position="83"/>
    </location>
</feature>
<organism evidence="3 4">
    <name type="scientific">Phytophthora sojae (strain P6497)</name>
    <name type="common">Soybean stem and root rot agent</name>
    <name type="synonym">Phytophthora megasperma f. sp. glycines</name>
    <dbReference type="NCBI Taxonomy" id="1094619"/>
    <lineage>
        <taxon>Eukaryota</taxon>
        <taxon>Sar</taxon>
        <taxon>Stramenopiles</taxon>
        <taxon>Oomycota</taxon>
        <taxon>Peronosporomycetes</taxon>
        <taxon>Peronosporales</taxon>
        <taxon>Peronosporaceae</taxon>
        <taxon>Phytophthora</taxon>
    </lineage>
</organism>
<sequence>MSMRAKSIRNSYVKPTTSSGRTCFLSLISRLPPAQQDLTTVPGTPATPSTHDLIHPGQEPGNDNALNDETVPKTRRSSEHWGNDEVQEGAFDGKAAQTAIETRHISQTLQSAHFSTALEDRRQLHLPTVKQLRRRLQWRIGNLSRPISPVGELNSFRELVVFGFVVFQIFYVPFAPIYLNHGEQSQQSTNITMELVLLGHTLLNFNTVIFDPKCLTLVEDRQEIAQRYLALSTWEALLGPIGKICQTSGGAHISVLAVSAKLFGGIVVAAHYLACVLRCLLNTFQVEFSSETPVALYARDLLQVVSTLFGNGWETGHPKADAFGAFLVLLGVMLTAYITSRVAMEMLLAASRSNKPPPSSDVATPPLKGNGFEPVGTSVSQRRALSRKPTRLPGMLPDPISFKTQRSTLCESAARTVESTFSKWS</sequence>
<keyword evidence="4" id="KW-1185">Reference proteome</keyword>
<name>G4ZVT9_PHYSP</name>
<feature type="transmembrane region" description="Helical" evidence="2">
    <location>
        <begin position="159"/>
        <end position="179"/>
    </location>
</feature>
<dbReference type="EMBL" id="JH159157">
    <property type="protein sequence ID" value="EGZ12275.1"/>
    <property type="molecule type" value="Genomic_DNA"/>
</dbReference>
<dbReference type="InParanoid" id="G4ZVT9"/>
<accession>G4ZVT9</accession>
<feature type="region of interest" description="Disordered" evidence="1">
    <location>
        <begin position="35"/>
        <end position="84"/>
    </location>
</feature>
<gene>
    <name evidence="3" type="ORF">PHYSODRAFT_303976</name>
</gene>
<feature type="compositionally biased region" description="Polar residues" evidence="1">
    <location>
        <begin position="36"/>
        <end position="50"/>
    </location>
</feature>
<evidence type="ECO:0000313" key="3">
    <source>
        <dbReference type="EMBL" id="EGZ12275.1"/>
    </source>
</evidence>
<keyword evidence="2" id="KW-0812">Transmembrane</keyword>
<keyword evidence="2" id="KW-1133">Transmembrane helix</keyword>
<keyword evidence="2" id="KW-0472">Membrane</keyword>
<feature type="transmembrane region" description="Helical" evidence="2">
    <location>
        <begin position="322"/>
        <end position="344"/>
    </location>
</feature>
<dbReference type="KEGG" id="psoj:PHYSODRAFT_303976"/>
<dbReference type="Proteomes" id="UP000002640">
    <property type="component" value="Unassembled WGS sequence"/>
</dbReference>
<dbReference type="GeneID" id="20642354"/>
<evidence type="ECO:0000313" key="4">
    <source>
        <dbReference type="Proteomes" id="UP000002640"/>
    </source>
</evidence>
<reference evidence="3 4" key="1">
    <citation type="journal article" date="2006" name="Science">
        <title>Phytophthora genome sequences uncover evolutionary origins and mechanisms of pathogenesis.</title>
        <authorList>
            <person name="Tyler B.M."/>
            <person name="Tripathy S."/>
            <person name="Zhang X."/>
            <person name="Dehal P."/>
            <person name="Jiang R.H."/>
            <person name="Aerts A."/>
            <person name="Arredondo F.D."/>
            <person name="Baxter L."/>
            <person name="Bensasson D."/>
            <person name="Beynon J.L."/>
            <person name="Chapman J."/>
            <person name="Damasceno C.M."/>
            <person name="Dorrance A.E."/>
            <person name="Dou D."/>
            <person name="Dickerman A.W."/>
            <person name="Dubchak I.L."/>
            <person name="Garbelotto M."/>
            <person name="Gijzen M."/>
            <person name="Gordon S.G."/>
            <person name="Govers F."/>
            <person name="Grunwald N.J."/>
            <person name="Huang W."/>
            <person name="Ivors K.L."/>
            <person name="Jones R.W."/>
            <person name="Kamoun S."/>
            <person name="Krampis K."/>
            <person name="Lamour K.H."/>
            <person name="Lee M.K."/>
            <person name="McDonald W.H."/>
            <person name="Medina M."/>
            <person name="Meijer H.J."/>
            <person name="Nordberg E.K."/>
            <person name="Maclean D.J."/>
            <person name="Ospina-Giraldo M.D."/>
            <person name="Morris P.F."/>
            <person name="Phuntumart V."/>
            <person name="Putnam N.H."/>
            <person name="Rash S."/>
            <person name="Rose J.K."/>
            <person name="Sakihama Y."/>
            <person name="Salamov A.A."/>
            <person name="Savidor A."/>
            <person name="Scheuring C.F."/>
            <person name="Smith B.M."/>
            <person name="Sobral B.W."/>
            <person name="Terry A."/>
            <person name="Torto-Alalibo T.A."/>
            <person name="Win J."/>
            <person name="Xu Z."/>
            <person name="Zhang H."/>
            <person name="Grigoriev I.V."/>
            <person name="Rokhsar D.S."/>
            <person name="Boore J.L."/>
        </authorList>
    </citation>
    <scope>NUCLEOTIDE SEQUENCE [LARGE SCALE GENOMIC DNA]</scope>
    <source>
        <strain evidence="3 4">P6497</strain>
    </source>
</reference>
<dbReference type="RefSeq" id="XP_009532608.1">
    <property type="nucleotide sequence ID" value="XM_009534313.1"/>
</dbReference>
<proteinExistence type="predicted"/>
<protein>
    <submittedName>
        <fullName evidence="3">Uncharacterized protein</fullName>
    </submittedName>
</protein>
<evidence type="ECO:0000256" key="1">
    <source>
        <dbReference type="SAM" id="MobiDB-lite"/>
    </source>
</evidence>